<protein>
    <submittedName>
        <fullName evidence="1">Uncharacterized protein</fullName>
    </submittedName>
</protein>
<comment type="caution">
    <text evidence="1">The sequence shown here is derived from an EMBL/GenBank/DDBJ whole genome shotgun (WGS) entry which is preliminary data.</text>
</comment>
<dbReference type="Proteomes" id="UP001164929">
    <property type="component" value="Chromosome 16"/>
</dbReference>
<evidence type="ECO:0000313" key="1">
    <source>
        <dbReference type="EMBL" id="KAJ6967545.1"/>
    </source>
</evidence>
<evidence type="ECO:0000313" key="2">
    <source>
        <dbReference type="Proteomes" id="UP001164929"/>
    </source>
</evidence>
<reference evidence="1 2" key="1">
    <citation type="journal article" date="2023" name="Mol. Ecol. Resour.">
        <title>Chromosome-level genome assembly of a triploid poplar Populus alba 'Berolinensis'.</title>
        <authorList>
            <person name="Chen S."/>
            <person name="Yu Y."/>
            <person name="Wang X."/>
            <person name="Wang S."/>
            <person name="Zhang T."/>
            <person name="Zhou Y."/>
            <person name="He R."/>
            <person name="Meng N."/>
            <person name="Wang Y."/>
            <person name="Liu W."/>
            <person name="Liu Z."/>
            <person name="Liu J."/>
            <person name="Guo Q."/>
            <person name="Huang H."/>
            <person name="Sederoff R.R."/>
            <person name="Wang G."/>
            <person name="Qu G."/>
            <person name="Chen S."/>
        </authorList>
    </citation>
    <scope>NUCLEOTIDE SEQUENCE [LARGE SCALE GENOMIC DNA]</scope>
    <source>
        <strain evidence="1">SC-2020</strain>
    </source>
</reference>
<name>A0AAD6LI91_9ROSI</name>
<accession>A0AAD6LI91</accession>
<keyword evidence="2" id="KW-1185">Reference proteome</keyword>
<dbReference type="AlphaFoldDB" id="A0AAD6LI91"/>
<organism evidence="1 2">
    <name type="scientific">Populus alba x Populus x berolinensis</name>
    <dbReference type="NCBI Taxonomy" id="444605"/>
    <lineage>
        <taxon>Eukaryota</taxon>
        <taxon>Viridiplantae</taxon>
        <taxon>Streptophyta</taxon>
        <taxon>Embryophyta</taxon>
        <taxon>Tracheophyta</taxon>
        <taxon>Spermatophyta</taxon>
        <taxon>Magnoliopsida</taxon>
        <taxon>eudicotyledons</taxon>
        <taxon>Gunneridae</taxon>
        <taxon>Pentapetalae</taxon>
        <taxon>rosids</taxon>
        <taxon>fabids</taxon>
        <taxon>Malpighiales</taxon>
        <taxon>Salicaceae</taxon>
        <taxon>Saliceae</taxon>
        <taxon>Populus</taxon>
    </lineage>
</organism>
<sequence length="106" mass="12106">MGLGCFALLVVLKAEHQTGLSLQCDDFICCFKFHACRFLNLTCVSLCQSLLSSSFCCFDFKKIVFFWVHLATPFTTPCPYKDRKVEDDVMGLLLINLLFMILHLLN</sequence>
<dbReference type="EMBL" id="JAQIZT010000016">
    <property type="protein sequence ID" value="KAJ6967545.1"/>
    <property type="molecule type" value="Genomic_DNA"/>
</dbReference>
<gene>
    <name evidence="1" type="ORF">NC653_035685</name>
</gene>
<proteinExistence type="predicted"/>